<dbReference type="AlphaFoldDB" id="A0A2N9JMF0"/>
<evidence type="ECO:0000313" key="3">
    <source>
        <dbReference type="Proteomes" id="UP000238164"/>
    </source>
</evidence>
<evidence type="ECO:0000259" key="1">
    <source>
        <dbReference type="Pfam" id="PF00004"/>
    </source>
</evidence>
<dbReference type="InterPro" id="IPR003959">
    <property type="entry name" value="ATPase_AAA_core"/>
</dbReference>
<name>A0A2N9JMF0_9ACTN</name>
<accession>A0A2N9JMF0</accession>
<feature type="domain" description="ATPase AAA-type core" evidence="1">
    <location>
        <begin position="19"/>
        <end position="90"/>
    </location>
</feature>
<dbReference type="Pfam" id="PF00004">
    <property type="entry name" value="AAA"/>
    <property type="match status" value="1"/>
</dbReference>
<dbReference type="Proteomes" id="UP000238164">
    <property type="component" value="Chromosome 1"/>
</dbReference>
<dbReference type="OrthoDB" id="9802352at2"/>
<sequence>MVERLQRSGRRRDRPIAVVVDLARVHSTYAGETEKALAELFDEAERKGWTLVLDEADELFDRRTEVNPAHDRYADLDTNWLLGRLDGLQASLMRGGASAEPLLKGFSVRHFPPD</sequence>
<dbReference type="SUPFAM" id="SSF52540">
    <property type="entry name" value="P-loop containing nucleoside triphosphate hydrolases"/>
    <property type="match status" value="1"/>
</dbReference>
<evidence type="ECO:0000313" key="2">
    <source>
        <dbReference type="EMBL" id="SPD88763.1"/>
    </source>
</evidence>
<keyword evidence="3" id="KW-1185">Reference proteome</keyword>
<dbReference type="Gene3D" id="3.40.50.300">
    <property type="entry name" value="P-loop containing nucleotide triphosphate hydrolases"/>
    <property type="match status" value="1"/>
</dbReference>
<dbReference type="GO" id="GO:0016887">
    <property type="term" value="F:ATP hydrolysis activity"/>
    <property type="evidence" value="ECO:0007669"/>
    <property type="project" value="InterPro"/>
</dbReference>
<dbReference type="KEGG" id="mgg:MPLG2_3732"/>
<organism evidence="2 3">
    <name type="scientific">Micropruina glycogenica</name>
    <dbReference type="NCBI Taxonomy" id="75385"/>
    <lineage>
        <taxon>Bacteria</taxon>
        <taxon>Bacillati</taxon>
        <taxon>Actinomycetota</taxon>
        <taxon>Actinomycetes</taxon>
        <taxon>Propionibacteriales</taxon>
        <taxon>Nocardioidaceae</taxon>
        <taxon>Micropruina</taxon>
    </lineage>
</organism>
<dbReference type="EMBL" id="LT985188">
    <property type="protein sequence ID" value="SPD88763.1"/>
    <property type="molecule type" value="Genomic_DNA"/>
</dbReference>
<dbReference type="GO" id="GO:0005524">
    <property type="term" value="F:ATP binding"/>
    <property type="evidence" value="ECO:0007669"/>
    <property type="project" value="InterPro"/>
</dbReference>
<protein>
    <submittedName>
        <fullName evidence="2">ATPase family associated with various cellular activities (AAA)</fullName>
    </submittedName>
</protein>
<proteinExistence type="predicted"/>
<reference evidence="2 3" key="1">
    <citation type="submission" date="2018-02" db="EMBL/GenBank/DDBJ databases">
        <authorList>
            <person name="Cohen D.B."/>
            <person name="Kent A.D."/>
        </authorList>
    </citation>
    <scope>NUCLEOTIDE SEQUENCE [LARGE SCALE GENOMIC DNA]</scope>
    <source>
        <strain evidence="2">1</strain>
    </source>
</reference>
<gene>
    <name evidence="2" type="ORF">MPLG2_3732</name>
</gene>
<dbReference type="RefSeq" id="WP_158681305.1">
    <property type="nucleotide sequence ID" value="NZ_LT985188.1"/>
</dbReference>
<dbReference type="InterPro" id="IPR027417">
    <property type="entry name" value="P-loop_NTPase"/>
</dbReference>